<sequence length="276" mass="30286">MKRIASLLMLAARSTLWKAAGITLASCLTEAGLFLAALSGWQDTVRTAYYEYSNPMGLEGLLMQYPLSWCFRIGLVLVCAVLAFLGWEGSSRVSYTLRRLSVGHRALTLLWAGYGFFCLLFFWAAHLGTLLALCAAALPRLAPEFSGPQALFLACYRDPYLHSLLPLDDCLLWVRNLSMCAALGTAAASFSFQRRMGRRAFAILPLAALSALCFPLPMGSFEFGGPAEFLRPYLYDGIFYSADGLPSVLGPVLLFVSLCALAASLCQILRRDPYEE</sequence>
<organism evidence="3 4">
    <name type="scientific">Flavonifractor plautii 1_3_50AFAA</name>
    <dbReference type="NCBI Taxonomy" id="742738"/>
    <lineage>
        <taxon>Bacteria</taxon>
        <taxon>Bacillati</taxon>
        <taxon>Bacillota</taxon>
        <taxon>Clostridia</taxon>
        <taxon>Eubacteriales</taxon>
        <taxon>Oscillospiraceae</taxon>
        <taxon>Flavonifractor</taxon>
    </lineage>
</organism>
<feature type="transmembrane region" description="Helical" evidence="1">
    <location>
        <begin position="108"/>
        <end position="138"/>
    </location>
</feature>
<protein>
    <recommendedName>
        <fullName evidence="5">ABC transporter permease</fullName>
    </recommendedName>
</protein>
<name>A0A096CLJ1_FLAPL</name>
<comment type="caution">
    <text evidence="3">The sequence shown here is derived from an EMBL/GenBank/DDBJ whole genome shotgun (WGS) entry which is preliminary data.</text>
</comment>
<dbReference type="AlphaFoldDB" id="A0A096CLJ1"/>
<keyword evidence="1" id="KW-0472">Membrane</keyword>
<feature type="transmembrane region" description="Helical" evidence="1">
    <location>
        <begin position="66"/>
        <end position="87"/>
    </location>
</feature>
<feature type="transmembrane region" description="Helical" evidence="1">
    <location>
        <begin position="172"/>
        <end position="192"/>
    </location>
</feature>
<dbReference type="eggNOG" id="ENOG50328PZ">
    <property type="taxonomic scope" value="Bacteria"/>
</dbReference>
<evidence type="ECO:0008006" key="5">
    <source>
        <dbReference type="Google" id="ProtNLM"/>
    </source>
</evidence>
<feature type="transmembrane region" description="Helical" evidence="1">
    <location>
        <begin position="199"/>
        <end position="218"/>
    </location>
</feature>
<evidence type="ECO:0000256" key="2">
    <source>
        <dbReference type="SAM" id="SignalP"/>
    </source>
</evidence>
<evidence type="ECO:0000313" key="3">
    <source>
        <dbReference type="EMBL" id="KGF55672.1"/>
    </source>
</evidence>
<keyword evidence="4" id="KW-1185">Reference proteome</keyword>
<feature type="signal peptide" evidence="2">
    <location>
        <begin position="1"/>
        <end position="19"/>
    </location>
</feature>
<reference evidence="3 4" key="1">
    <citation type="submission" date="2011-08" db="EMBL/GenBank/DDBJ databases">
        <title>The Genome Sequence of Clostridium orbiscindens 1_3_50AFAA.</title>
        <authorList>
            <consortium name="The Broad Institute Genome Sequencing Platform"/>
            <person name="Earl A."/>
            <person name="Ward D."/>
            <person name="Feldgarden M."/>
            <person name="Gevers D."/>
            <person name="Daigneault M."/>
            <person name="Strauss J."/>
            <person name="Allen-Vercoe E."/>
            <person name="Young S.K."/>
            <person name="Zeng Q."/>
            <person name="Gargeya S."/>
            <person name="Fitzgerald M."/>
            <person name="Haas B."/>
            <person name="Abouelleil A."/>
            <person name="Alvarado L."/>
            <person name="Arachchi H.M."/>
            <person name="Berlin A."/>
            <person name="Brown A."/>
            <person name="Chapman S.B."/>
            <person name="Chen Z."/>
            <person name="Dunbar C."/>
            <person name="Freedman E."/>
            <person name="Gearin G."/>
            <person name="Gellesch M."/>
            <person name="Goldberg J."/>
            <person name="Griggs A."/>
            <person name="Gujja S."/>
            <person name="Heiman D."/>
            <person name="Howarth C."/>
            <person name="Larson L."/>
            <person name="Lui A."/>
            <person name="MacDonald P.J.P."/>
            <person name="Montmayeur A."/>
            <person name="Murphy C."/>
            <person name="Neiman D."/>
            <person name="Pearson M."/>
            <person name="Priest M."/>
            <person name="Roberts A."/>
            <person name="Saif S."/>
            <person name="Shea T."/>
            <person name="Shenoy N."/>
            <person name="Sisk P."/>
            <person name="Stolte C."/>
            <person name="Sykes S."/>
            <person name="Wortman J."/>
            <person name="Nusbaum C."/>
            <person name="Birren B."/>
        </authorList>
    </citation>
    <scope>NUCLEOTIDE SEQUENCE [LARGE SCALE GENOMIC DNA]</scope>
    <source>
        <strain evidence="3 4">1_3_50AFAA</strain>
    </source>
</reference>
<dbReference type="Proteomes" id="UP000029585">
    <property type="component" value="Unassembled WGS sequence"/>
</dbReference>
<feature type="chain" id="PRO_5039031683" description="ABC transporter permease" evidence="2">
    <location>
        <begin position="20"/>
        <end position="276"/>
    </location>
</feature>
<proteinExistence type="predicted"/>
<keyword evidence="1" id="KW-0812">Transmembrane</keyword>
<evidence type="ECO:0000313" key="4">
    <source>
        <dbReference type="Proteomes" id="UP000029585"/>
    </source>
</evidence>
<accession>A0A096CLJ1</accession>
<dbReference type="HOGENOM" id="CLU_1007231_0_0_9"/>
<dbReference type="RefSeq" id="WP_007491691.1">
    <property type="nucleotide sequence ID" value="NZ_KN174162.1"/>
</dbReference>
<dbReference type="PATRIC" id="fig|742738.3.peg.1796"/>
<feature type="transmembrane region" description="Helical" evidence="1">
    <location>
        <begin position="238"/>
        <end position="263"/>
    </location>
</feature>
<evidence type="ECO:0000256" key="1">
    <source>
        <dbReference type="SAM" id="Phobius"/>
    </source>
</evidence>
<dbReference type="EMBL" id="ADLO01000055">
    <property type="protein sequence ID" value="KGF55672.1"/>
    <property type="molecule type" value="Genomic_DNA"/>
</dbReference>
<keyword evidence="1" id="KW-1133">Transmembrane helix</keyword>
<dbReference type="GeneID" id="63973677"/>
<keyword evidence="2" id="KW-0732">Signal</keyword>
<gene>
    <name evidence="3" type="ORF">HMPREF9460_01750</name>
</gene>